<evidence type="ECO:0000313" key="1">
    <source>
        <dbReference type="EMBL" id="CAF4363039.1"/>
    </source>
</evidence>
<name>A0A820LWC0_9BILA</name>
<dbReference type="Proteomes" id="UP000663823">
    <property type="component" value="Unassembled WGS sequence"/>
</dbReference>
<dbReference type="AlphaFoldDB" id="A0A820LWC0"/>
<reference evidence="1" key="1">
    <citation type="submission" date="2021-02" db="EMBL/GenBank/DDBJ databases">
        <authorList>
            <person name="Nowell W R."/>
        </authorList>
    </citation>
    <scope>NUCLEOTIDE SEQUENCE</scope>
</reference>
<evidence type="ECO:0000313" key="2">
    <source>
        <dbReference type="Proteomes" id="UP000663823"/>
    </source>
</evidence>
<accession>A0A820LWC0</accession>
<proteinExistence type="predicted"/>
<comment type="caution">
    <text evidence="1">The sequence shown here is derived from an EMBL/GenBank/DDBJ whole genome shotgun (WGS) entry which is preliminary data.</text>
</comment>
<protein>
    <submittedName>
        <fullName evidence="1">Uncharacterized protein</fullName>
    </submittedName>
</protein>
<organism evidence="1 2">
    <name type="scientific">Rotaria sordida</name>
    <dbReference type="NCBI Taxonomy" id="392033"/>
    <lineage>
        <taxon>Eukaryota</taxon>
        <taxon>Metazoa</taxon>
        <taxon>Spiralia</taxon>
        <taxon>Gnathifera</taxon>
        <taxon>Rotifera</taxon>
        <taxon>Eurotatoria</taxon>
        <taxon>Bdelloidea</taxon>
        <taxon>Philodinida</taxon>
        <taxon>Philodinidae</taxon>
        <taxon>Rotaria</taxon>
    </lineage>
</organism>
<gene>
    <name evidence="1" type="ORF">OTI717_LOCUS43905</name>
</gene>
<sequence length="78" mass="9287">MTSLTYDRESIIKRLPTRHVLQSLQDTVDDVKNYIVEQKVQIEARTKFSSKSKVLTDRVNDFKIFIIGQNNYRVFFLF</sequence>
<dbReference type="EMBL" id="CAJOAX010067758">
    <property type="protein sequence ID" value="CAF4363039.1"/>
    <property type="molecule type" value="Genomic_DNA"/>
</dbReference>